<protein>
    <submittedName>
        <fullName evidence="2">Endonuclease/exonuclease/phosphatase family protein</fullName>
    </submittedName>
</protein>
<evidence type="ECO:0000259" key="1">
    <source>
        <dbReference type="Pfam" id="PF03372"/>
    </source>
</evidence>
<gene>
    <name evidence="2" type="ORF">JCM19239_4174</name>
</gene>
<dbReference type="Pfam" id="PF03372">
    <property type="entry name" value="Exo_endo_phos"/>
    <property type="match status" value="1"/>
</dbReference>
<dbReference type="InterPro" id="IPR036691">
    <property type="entry name" value="Endo/exonu/phosph_ase_sf"/>
</dbReference>
<proteinExistence type="predicted"/>
<dbReference type="InterPro" id="IPR005135">
    <property type="entry name" value="Endo/exonuclease/phosphatase"/>
</dbReference>
<evidence type="ECO:0000313" key="2">
    <source>
        <dbReference type="EMBL" id="GAL31077.1"/>
    </source>
</evidence>
<dbReference type="GO" id="GO:0004519">
    <property type="term" value="F:endonuclease activity"/>
    <property type="evidence" value="ECO:0007669"/>
    <property type="project" value="UniProtKB-KW"/>
</dbReference>
<comment type="caution">
    <text evidence="2">The sequence shown here is derived from an EMBL/GenBank/DDBJ whole genome shotgun (WGS) entry which is preliminary data.</text>
</comment>
<dbReference type="Gene3D" id="3.60.10.10">
    <property type="entry name" value="Endonuclease/exonuclease/phosphatase"/>
    <property type="match status" value="1"/>
</dbReference>
<sequence length="328" mass="37866">MTQINKLKVTTCNLCNFVEPPFAFYEMDNIYDAKQWAQKTSWLSKTLTSLDSDVVAFQEVFSIEALRALTSALGYTYFEYNQQPTVEADYIYSNPALAFASKHPLKRHPNLIMSELFSGDYSRPPLHVTLMAEGLGEIDLVNVHLKSKRAILGEQDDNTDEVKLWLDELHGVALSQQLRQQEALSLHKTLIENKSRSQRPVILLGDFNNVLSASEFDPFHSRHRQRRKESRYFISPYHFYDTWTLVRHGAPIRPQEQIKAPVTHYYGEKGNRIDHILVSSEFAPEYDHSLYELTEYTITDKHIVDPRFGIDDVASDHALVSITFESRH</sequence>
<keyword evidence="2" id="KW-0378">Hydrolase</keyword>
<reference evidence="3" key="1">
    <citation type="submission" date="2014-09" db="EMBL/GenBank/DDBJ databases">
        <title>Vibrio variabilis JCM 19239. (C206) whole genome shotgun sequence.</title>
        <authorList>
            <person name="Sawabe T."/>
            <person name="Meirelles P."/>
            <person name="Nakanishi M."/>
            <person name="Sayaka M."/>
            <person name="Hattori M."/>
            <person name="Ohkuma M."/>
        </authorList>
    </citation>
    <scope>NUCLEOTIDE SEQUENCE [LARGE SCALE GENOMIC DNA]</scope>
    <source>
        <strain evidence="3">JCM 19239</strain>
    </source>
</reference>
<dbReference type="EMBL" id="BBMS01000129">
    <property type="protein sequence ID" value="GAL31077.1"/>
    <property type="molecule type" value="Genomic_DNA"/>
</dbReference>
<organism evidence="2 3">
    <name type="scientific">Vibrio variabilis</name>
    <dbReference type="NCBI Taxonomy" id="990271"/>
    <lineage>
        <taxon>Bacteria</taxon>
        <taxon>Pseudomonadati</taxon>
        <taxon>Pseudomonadota</taxon>
        <taxon>Gammaproteobacteria</taxon>
        <taxon>Vibrionales</taxon>
        <taxon>Vibrionaceae</taxon>
        <taxon>Vibrio</taxon>
    </lineage>
</organism>
<keyword evidence="3" id="KW-1185">Reference proteome</keyword>
<dbReference type="SUPFAM" id="SSF56219">
    <property type="entry name" value="DNase I-like"/>
    <property type="match status" value="1"/>
</dbReference>
<accession>A0ABQ0JQP9</accession>
<dbReference type="PANTHER" id="PTHR14859">
    <property type="entry name" value="CALCOFLUOR WHITE HYPERSENSITIVE PROTEIN PRECURSOR"/>
    <property type="match status" value="1"/>
</dbReference>
<dbReference type="Proteomes" id="UP000029223">
    <property type="component" value="Unassembled WGS sequence"/>
</dbReference>
<dbReference type="PANTHER" id="PTHR14859:SF15">
    <property type="entry name" value="ENDONUCLEASE_EXONUCLEASE_PHOSPHATASE DOMAIN-CONTAINING PROTEIN"/>
    <property type="match status" value="1"/>
</dbReference>
<evidence type="ECO:0000313" key="3">
    <source>
        <dbReference type="Proteomes" id="UP000029223"/>
    </source>
</evidence>
<feature type="domain" description="Endonuclease/exonuclease/phosphatase" evidence="1">
    <location>
        <begin position="36"/>
        <end position="317"/>
    </location>
</feature>
<keyword evidence="2" id="KW-0255">Endonuclease</keyword>
<keyword evidence="2" id="KW-0540">Nuclease</keyword>
<name>A0ABQ0JQP9_9VIBR</name>
<dbReference type="InterPro" id="IPR051916">
    <property type="entry name" value="GPI-anchor_lipid_remodeler"/>
</dbReference>